<accession>A0ACC2XUX8</accession>
<sequence length="229" mass="24992">MDNDTTAPSASEPALEKPKTTSTLCAVHNPQGVIAHWTKPGQIVAWNMVGQVAFGETLNVTVLTPYTPPPKEHERIAVKSRPPPPASSVVVHEETEEAPSIPPEFDRIPCWIDRFSVETQRDPEVHLEMSQLLLKLKEPSMLFGPKDPGVKAIAWSPKGLAPLGGEETFKMSSKTVTRSNGTKKSLGPSDFARATDLLSRVTTAPFIPWELNSSSEKTATTPAFLCKNR</sequence>
<reference evidence="1" key="1">
    <citation type="submission" date="2023-04" db="EMBL/GenBank/DDBJ databases">
        <title>Draft Genome sequencing of Naganishia species isolated from polar environments using Oxford Nanopore Technology.</title>
        <authorList>
            <person name="Leo P."/>
            <person name="Venkateswaran K."/>
        </authorList>
    </citation>
    <scope>NUCLEOTIDE SEQUENCE</scope>
    <source>
        <strain evidence="1">DBVPG 5303</strain>
    </source>
</reference>
<gene>
    <name evidence="1" type="ORF">QFC24_000823</name>
</gene>
<proteinExistence type="predicted"/>
<comment type="caution">
    <text evidence="1">The sequence shown here is derived from an EMBL/GenBank/DDBJ whole genome shotgun (WGS) entry which is preliminary data.</text>
</comment>
<dbReference type="Proteomes" id="UP001234202">
    <property type="component" value="Unassembled WGS sequence"/>
</dbReference>
<organism evidence="1 2">
    <name type="scientific">Naganishia onofrii</name>
    <dbReference type="NCBI Taxonomy" id="1851511"/>
    <lineage>
        <taxon>Eukaryota</taxon>
        <taxon>Fungi</taxon>
        <taxon>Dikarya</taxon>
        <taxon>Basidiomycota</taxon>
        <taxon>Agaricomycotina</taxon>
        <taxon>Tremellomycetes</taxon>
        <taxon>Filobasidiales</taxon>
        <taxon>Filobasidiaceae</taxon>
        <taxon>Naganishia</taxon>
    </lineage>
</organism>
<protein>
    <submittedName>
        <fullName evidence="1">Uncharacterized protein</fullName>
    </submittedName>
</protein>
<evidence type="ECO:0000313" key="2">
    <source>
        <dbReference type="Proteomes" id="UP001234202"/>
    </source>
</evidence>
<name>A0ACC2XUX8_9TREE</name>
<keyword evidence="2" id="KW-1185">Reference proteome</keyword>
<evidence type="ECO:0000313" key="1">
    <source>
        <dbReference type="EMBL" id="KAJ9127415.1"/>
    </source>
</evidence>
<dbReference type="EMBL" id="JASBWV010000002">
    <property type="protein sequence ID" value="KAJ9127415.1"/>
    <property type="molecule type" value="Genomic_DNA"/>
</dbReference>